<proteinExistence type="predicted"/>
<comment type="caution">
    <text evidence="1">The sequence shown here is derived from an EMBL/GenBank/DDBJ whole genome shotgun (WGS) entry which is preliminary data.</text>
</comment>
<organism evidence="1 2">
    <name type="scientific">Cystobacter fuscus (strain ATCC 25194 / DSM 2262 / NBRC 100088 / M29)</name>
    <dbReference type="NCBI Taxonomy" id="1242864"/>
    <lineage>
        <taxon>Bacteria</taxon>
        <taxon>Pseudomonadati</taxon>
        <taxon>Myxococcota</taxon>
        <taxon>Myxococcia</taxon>
        <taxon>Myxococcales</taxon>
        <taxon>Cystobacterineae</taxon>
        <taxon>Archangiaceae</taxon>
        <taxon>Cystobacter</taxon>
    </lineage>
</organism>
<keyword evidence="2" id="KW-1185">Reference proteome</keyword>
<evidence type="ECO:0000313" key="2">
    <source>
        <dbReference type="Proteomes" id="UP000011682"/>
    </source>
</evidence>
<name>S9PKH2_CYSF2</name>
<reference evidence="1" key="1">
    <citation type="submission" date="2013-05" db="EMBL/GenBank/DDBJ databases">
        <title>Genome assembly of Cystobacter fuscus DSM 2262.</title>
        <authorList>
            <person name="Sharma G."/>
            <person name="Khatri I."/>
            <person name="Kaur C."/>
            <person name="Mayilraj S."/>
            <person name="Subramanian S."/>
        </authorList>
    </citation>
    <scope>NUCLEOTIDE SEQUENCE [LARGE SCALE GENOMIC DNA]</scope>
    <source>
        <strain evidence="1">DSM 2262</strain>
    </source>
</reference>
<evidence type="ECO:0000313" key="1">
    <source>
        <dbReference type="EMBL" id="EPX63511.1"/>
    </source>
</evidence>
<protein>
    <submittedName>
        <fullName evidence="1">Uncharacterized protein</fullName>
    </submittedName>
</protein>
<dbReference type="AlphaFoldDB" id="S9PKH2"/>
<dbReference type="Proteomes" id="UP000011682">
    <property type="component" value="Unassembled WGS sequence"/>
</dbReference>
<dbReference type="EMBL" id="ANAH02000005">
    <property type="protein sequence ID" value="EPX63511.1"/>
    <property type="molecule type" value="Genomic_DNA"/>
</dbReference>
<gene>
    <name evidence="1" type="ORF">D187_005917</name>
</gene>
<accession>S9PKH2</accession>
<sequence length="39" mass="4161">MGAASANEEARVREATWTLRLGASIEGDTAPIHQVTPRP</sequence>